<keyword evidence="12" id="KW-1185">Reference proteome</keyword>
<keyword evidence="2" id="KW-0813">Transport</keyword>
<feature type="active site" description="Nucleophile" evidence="8">
    <location>
        <position position="32"/>
    </location>
</feature>
<feature type="disulfide bond" description="Redox-active" evidence="9">
    <location>
        <begin position="32"/>
        <end position="35"/>
    </location>
</feature>
<dbReference type="InterPro" id="IPR013766">
    <property type="entry name" value="Thioredoxin_domain"/>
</dbReference>
<dbReference type="Gene3D" id="3.40.30.10">
    <property type="entry name" value="Glutaredoxin"/>
    <property type="match status" value="1"/>
</dbReference>
<dbReference type="Proteomes" id="UP000642125">
    <property type="component" value="Unassembled WGS sequence"/>
</dbReference>
<evidence type="ECO:0000313" key="12">
    <source>
        <dbReference type="Proteomes" id="UP000642125"/>
    </source>
</evidence>
<dbReference type="InterPro" id="IPR005746">
    <property type="entry name" value="Thioredoxin"/>
</dbReference>
<feature type="site" description="Contributes to redox potential value" evidence="8">
    <location>
        <position position="33"/>
    </location>
</feature>
<dbReference type="GO" id="GO:0005737">
    <property type="term" value="C:cytoplasm"/>
    <property type="evidence" value="ECO:0007669"/>
    <property type="project" value="TreeGrafter"/>
</dbReference>
<name>A0A919P713_9CELL</name>
<dbReference type="EMBL" id="BONO01000001">
    <property type="protein sequence ID" value="GIG34783.1"/>
    <property type="molecule type" value="Genomic_DNA"/>
</dbReference>
<dbReference type="PROSITE" id="PS00194">
    <property type="entry name" value="THIOREDOXIN_1"/>
    <property type="match status" value="1"/>
</dbReference>
<feature type="active site" description="Nucleophile" evidence="8">
    <location>
        <position position="35"/>
    </location>
</feature>
<dbReference type="Pfam" id="PF00085">
    <property type="entry name" value="Thioredoxin"/>
    <property type="match status" value="1"/>
</dbReference>
<protein>
    <recommendedName>
        <fullName evidence="6 7">Thioredoxin</fullName>
    </recommendedName>
</protein>
<evidence type="ECO:0000256" key="6">
    <source>
        <dbReference type="NCBIfam" id="TIGR01068"/>
    </source>
</evidence>
<feature type="site" description="Contributes to redox potential value" evidence="8">
    <location>
        <position position="34"/>
    </location>
</feature>
<proteinExistence type="inferred from homology"/>
<dbReference type="InterPro" id="IPR036249">
    <property type="entry name" value="Thioredoxin-like_sf"/>
</dbReference>
<dbReference type="GO" id="GO:0015035">
    <property type="term" value="F:protein-disulfide reductase activity"/>
    <property type="evidence" value="ECO:0007669"/>
    <property type="project" value="UniProtKB-UniRule"/>
</dbReference>
<feature type="site" description="Deprotonates C-terminal active site Cys" evidence="8">
    <location>
        <position position="26"/>
    </location>
</feature>
<accession>A0A919P713</accession>
<dbReference type="NCBIfam" id="TIGR01068">
    <property type="entry name" value="thioredoxin"/>
    <property type="match status" value="1"/>
</dbReference>
<feature type="domain" description="Thioredoxin" evidence="10">
    <location>
        <begin position="1"/>
        <end position="108"/>
    </location>
</feature>
<keyword evidence="4 9" id="KW-1015">Disulfide bond</keyword>
<evidence type="ECO:0000256" key="5">
    <source>
        <dbReference type="ARBA" id="ARBA00023284"/>
    </source>
</evidence>
<dbReference type="PANTHER" id="PTHR45663:SF11">
    <property type="entry name" value="GEO12009P1"/>
    <property type="match status" value="1"/>
</dbReference>
<dbReference type="FunFam" id="3.40.30.10:FF:000001">
    <property type="entry name" value="Thioredoxin"/>
    <property type="match status" value="1"/>
</dbReference>
<evidence type="ECO:0000256" key="7">
    <source>
        <dbReference type="PIRNR" id="PIRNR000077"/>
    </source>
</evidence>
<dbReference type="PANTHER" id="PTHR45663">
    <property type="entry name" value="GEO12009P1"/>
    <property type="match status" value="1"/>
</dbReference>
<sequence>MVAALAVTAPTFEQEVLRSPLPVVVDFWAAWCVPCRMVTPVLEELAGVYAGRLRFVAVDTEAEQDLTARYNVVSIPTLYVFHSGELVRTLVGAREKRAYAAELDAALTEIATW</sequence>
<dbReference type="RefSeq" id="WP_203666826.1">
    <property type="nucleotide sequence ID" value="NZ_BONO01000001.1"/>
</dbReference>
<dbReference type="AlphaFoldDB" id="A0A919P713"/>
<reference evidence="11" key="1">
    <citation type="submission" date="2021-01" db="EMBL/GenBank/DDBJ databases">
        <title>Whole genome shotgun sequence of Cellulomonas pakistanensis NBRC 110800.</title>
        <authorList>
            <person name="Komaki H."/>
            <person name="Tamura T."/>
        </authorList>
    </citation>
    <scope>NUCLEOTIDE SEQUENCE</scope>
    <source>
        <strain evidence="11">NBRC 110800</strain>
    </source>
</reference>
<organism evidence="11 12">
    <name type="scientific">Cellulomonas pakistanensis</name>
    <dbReference type="NCBI Taxonomy" id="992287"/>
    <lineage>
        <taxon>Bacteria</taxon>
        <taxon>Bacillati</taxon>
        <taxon>Actinomycetota</taxon>
        <taxon>Actinomycetes</taxon>
        <taxon>Micrococcales</taxon>
        <taxon>Cellulomonadaceae</taxon>
        <taxon>Cellulomonas</taxon>
    </lineage>
</organism>
<evidence type="ECO:0000313" key="11">
    <source>
        <dbReference type="EMBL" id="GIG34783.1"/>
    </source>
</evidence>
<evidence type="ECO:0000256" key="1">
    <source>
        <dbReference type="ARBA" id="ARBA00008987"/>
    </source>
</evidence>
<dbReference type="CDD" id="cd02947">
    <property type="entry name" value="TRX_family"/>
    <property type="match status" value="1"/>
</dbReference>
<evidence type="ECO:0000256" key="4">
    <source>
        <dbReference type="ARBA" id="ARBA00023157"/>
    </source>
</evidence>
<evidence type="ECO:0000256" key="2">
    <source>
        <dbReference type="ARBA" id="ARBA00022448"/>
    </source>
</evidence>
<dbReference type="SUPFAM" id="SSF52833">
    <property type="entry name" value="Thioredoxin-like"/>
    <property type="match status" value="1"/>
</dbReference>
<keyword evidence="3" id="KW-0249">Electron transport</keyword>
<dbReference type="PIRSF" id="PIRSF000077">
    <property type="entry name" value="Thioredoxin"/>
    <property type="match status" value="1"/>
</dbReference>
<comment type="caution">
    <text evidence="11">The sequence shown here is derived from an EMBL/GenBank/DDBJ whole genome shotgun (WGS) entry which is preliminary data.</text>
</comment>
<evidence type="ECO:0000259" key="10">
    <source>
        <dbReference type="PROSITE" id="PS51352"/>
    </source>
</evidence>
<evidence type="ECO:0000256" key="8">
    <source>
        <dbReference type="PIRSR" id="PIRSR000077-1"/>
    </source>
</evidence>
<comment type="similarity">
    <text evidence="1 7">Belongs to the thioredoxin family.</text>
</comment>
<gene>
    <name evidence="11" type="ORF">Cpa01nite_01640</name>
</gene>
<dbReference type="InterPro" id="IPR017937">
    <property type="entry name" value="Thioredoxin_CS"/>
</dbReference>
<dbReference type="PROSITE" id="PS51352">
    <property type="entry name" value="THIOREDOXIN_2"/>
    <property type="match status" value="1"/>
</dbReference>
<dbReference type="PRINTS" id="PR00421">
    <property type="entry name" value="THIOREDOXIN"/>
</dbReference>
<evidence type="ECO:0000256" key="3">
    <source>
        <dbReference type="ARBA" id="ARBA00022982"/>
    </source>
</evidence>
<keyword evidence="5 9" id="KW-0676">Redox-active center</keyword>
<evidence type="ECO:0000256" key="9">
    <source>
        <dbReference type="PIRSR" id="PIRSR000077-4"/>
    </source>
</evidence>